<dbReference type="EMBL" id="JAELYA010000004">
    <property type="protein sequence ID" value="MBO3276225.1"/>
    <property type="molecule type" value="Genomic_DNA"/>
</dbReference>
<feature type="transmembrane region" description="Helical" evidence="2">
    <location>
        <begin position="134"/>
        <end position="159"/>
    </location>
</feature>
<dbReference type="InterPro" id="IPR001296">
    <property type="entry name" value="Glyco_trans_1"/>
</dbReference>
<keyword evidence="1" id="KW-0808">Transferase</keyword>
<protein>
    <submittedName>
        <fullName evidence="4">Glycosyltransferase</fullName>
    </submittedName>
</protein>
<sequence length="549" mass="62953">MSLKYYGIYLAYAPTVDLRGEGLGRYLASFLKGAARQPEVRFVLVCPSWSRKSLQALFEEEQVPPDTFELISPKGIPPILHCYEVWDRFRKRSLRKSRLRRLAERAKEWKATFLEKTLHQIAGAQSFPVLALKLIPLGLLGLLGILFSPLLFAAAAIYATKVSSRRLVERLTQPLKRMRRRIQKLSHQPKDDGLAVRMYREMENVEARRMQEMINTQSHVRAWYCPTAFWPEFNKIKAPRLVCVPDVVMSDFAVGFSTIGPDRMLKVFQDVGKTIEGGDRFVTYSESVKWETLVDRYAVAPSRVSVVNHAPNDLTRWVSVTGFNDNVSTSRTYCRRLLETALRRTLKTPYGAGFLNSDFKFFFYASQIRPNKNVLTLLRAYEYLLHRKLIGHKLILTGHAAASPEVSTFVLEHRLEKEVLFLHGLKTSELAACYALSDLAVNPSLSEGGCPFTFTEALSVNTPVVMARIPVTEEVLTEPELQEVTFFDPYDWKDLAGRIEWAIEHRDELLAIQQRTYMQLSKRSWTDVVDEHLQILENMSQERNQVVSL</sequence>
<organism evidence="4 5">
    <name type="scientific">Pseudomonas schmalbachii</name>
    <dbReference type="NCBI Taxonomy" id="2816993"/>
    <lineage>
        <taxon>Bacteria</taxon>
        <taxon>Pseudomonadati</taxon>
        <taxon>Pseudomonadota</taxon>
        <taxon>Gammaproteobacteria</taxon>
        <taxon>Pseudomonadales</taxon>
        <taxon>Pseudomonadaceae</taxon>
        <taxon>Pseudomonas</taxon>
    </lineage>
</organism>
<keyword evidence="2" id="KW-0472">Membrane</keyword>
<keyword evidence="2" id="KW-0812">Transmembrane</keyword>
<keyword evidence="5" id="KW-1185">Reference proteome</keyword>
<comment type="caution">
    <text evidence="4">The sequence shown here is derived from an EMBL/GenBank/DDBJ whole genome shotgun (WGS) entry which is preliminary data.</text>
</comment>
<feature type="domain" description="Glycosyl transferase family 1" evidence="3">
    <location>
        <begin position="356"/>
        <end position="514"/>
    </location>
</feature>
<accession>A0ABS3TU65</accession>
<dbReference type="Pfam" id="PF00534">
    <property type="entry name" value="Glycos_transf_1"/>
    <property type="match status" value="1"/>
</dbReference>
<evidence type="ECO:0000313" key="4">
    <source>
        <dbReference type="EMBL" id="MBO3276225.1"/>
    </source>
</evidence>
<dbReference type="Gene3D" id="3.40.50.2000">
    <property type="entry name" value="Glycogen Phosphorylase B"/>
    <property type="match status" value="1"/>
</dbReference>
<reference evidence="4 5" key="1">
    <citation type="submission" date="2020-12" db="EMBL/GenBank/DDBJ databases">
        <title>Pseudomonas schmalbachii sp. nov. isolated from millipede gut.</title>
        <authorList>
            <person name="Shelomi M."/>
        </authorList>
    </citation>
    <scope>NUCLEOTIDE SEQUENCE [LARGE SCALE GENOMIC DNA]</scope>
    <source>
        <strain evidence="4 5">Milli4</strain>
    </source>
</reference>
<evidence type="ECO:0000256" key="1">
    <source>
        <dbReference type="ARBA" id="ARBA00022679"/>
    </source>
</evidence>
<dbReference type="SUPFAM" id="SSF53756">
    <property type="entry name" value="UDP-Glycosyltransferase/glycogen phosphorylase"/>
    <property type="match status" value="1"/>
</dbReference>
<dbReference type="Proteomes" id="UP000669060">
    <property type="component" value="Unassembled WGS sequence"/>
</dbReference>
<keyword evidence="2" id="KW-1133">Transmembrane helix</keyword>
<evidence type="ECO:0000256" key="2">
    <source>
        <dbReference type="SAM" id="Phobius"/>
    </source>
</evidence>
<name>A0ABS3TU65_9PSED</name>
<evidence type="ECO:0000313" key="5">
    <source>
        <dbReference type="Proteomes" id="UP000669060"/>
    </source>
</evidence>
<dbReference type="PANTHER" id="PTHR46401">
    <property type="entry name" value="GLYCOSYLTRANSFERASE WBBK-RELATED"/>
    <property type="match status" value="1"/>
</dbReference>
<evidence type="ECO:0000259" key="3">
    <source>
        <dbReference type="Pfam" id="PF00534"/>
    </source>
</evidence>
<dbReference type="RefSeq" id="WP_208314243.1">
    <property type="nucleotide sequence ID" value="NZ_JAELYA010000004.1"/>
</dbReference>
<dbReference type="PANTHER" id="PTHR46401:SF2">
    <property type="entry name" value="GLYCOSYLTRANSFERASE WBBK-RELATED"/>
    <property type="match status" value="1"/>
</dbReference>
<gene>
    <name evidence="4" type="ORF">JFY56_13390</name>
</gene>
<proteinExistence type="predicted"/>